<dbReference type="GO" id="GO:0005524">
    <property type="term" value="F:ATP binding"/>
    <property type="evidence" value="ECO:0007669"/>
    <property type="project" value="InterPro"/>
</dbReference>
<dbReference type="GO" id="GO:0044773">
    <property type="term" value="P:mitotic DNA damage checkpoint signaling"/>
    <property type="evidence" value="ECO:0007669"/>
    <property type="project" value="TreeGrafter"/>
</dbReference>
<dbReference type="InterPro" id="IPR011009">
    <property type="entry name" value="Kinase-like_dom_sf"/>
</dbReference>
<dbReference type="PROSITE" id="PS50011">
    <property type="entry name" value="PROTEIN_KINASE_DOM"/>
    <property type="match status" value="1"/>
</dbReference>
<evidence type="ECO:0000259" key="2">
    <source>
        <dbReference type="PROSITE" id="PS50011"/>
    </source>
</evidence>
<keyword evidence="1" id="KW-0812">Transmembrane</keyword>
<evidence type="ECO:0000256" key="1">
    <source>
        <dbReference type="SAM" id="Phobius"/>
    </source>
</evidence>
<organism evidence="3 4">
    <name type="scientific">Streblomastix strix</name>
    <dbReference type="NCBI Taxonomy" id="222440"/>
    <lineage>
        <taxon>Eukaryota</taxon>
        <taxon>Metamonada</taxon>
        <taxon>Preaxostyla</taxon>
        <taxon>Oxymonadida</taxon>
        <taxon>Streblomastigidae</taxon>
        <taxon>Streblomastix</taxon>
    </lineage>
</organism>
<keyword evidence="1" id="KW-1133">Transmembrane helix</keyword>
<dbReference type="GO" id="GO:0005634">
    <property type="term" value="C:nucleus"/>
    <property type="evidence" value="ECO:0007669"/>
    <property type="project" value="TreeGrafter"/>
</dbReference>
<keyword evidence="1" id="KW-0472">Membrane</keyword>
<feature type="non-terminal residue" evidence="3">
    <location>
        <position position="1"/>
    </location>
</feature>
<dbReference type="PANTHER" id="PTHR44167:SF24">
    <property type="entry name" value="SERINE_THREONINE-PROTEIN KINASE CHK2"/>
    <property type="match status" value="1"/>
</dbReference>
<accession>A0A5J4VAG1</accession>
<dbReference type="GO" id="GO:0004674">
    <property type="term" value="F:protein serine/threonine kinase activity"/>
    <property type="evidence" value="ECO:0007669"/>
    <property type="project" value="TreeGrafter"/>
</dbReference>
<reference evidence="3 4" key="1">
    <citation type="submission" date="2019-03" db="EMBL/GenBank/DDBJ databases">
        <title>Single cell metagenomics reveals metabolic interactions within the superorganism composed of flagellate Streblomastix strix and complex community of Bacteroidetes bacteria on its surface.</title>
        <authorList>
            <person name="Treitli S.C."/>
            <person name="Kolisko M."/>
            <person name="Husnik F."/>
            <person name="Keeling P."/>
            <person name="Hampl V."/>
        </authorList>
    </citation>
    <scope>NUCLEOTIDE SEQUENCE [LARGE SCALE GENOMIC DNA]</scope>
    <source>
        <strain evidence="3">ST1C</strain>
    </source>
</reference>
<gene>
    <name evidence="3" type="ORF">EZS28_024991</name>
</gene>
<dbReference type="Pfam" id="PF00069">
    <property type="entry name" value="Pkinase"/>
    <property type="match status" value="1"/>
</dbReference>
<dbReference type="InterPro" id="IPR000719">
    <property type="entry name" value="Prot_kinase_dom"/>
</dbReference>
<proteinExistence type="predicted"/>
<dbReference type="PANTHER" id="PTHR44167">
    <property type="entry name" value="OVARIAN-SPECIFIC SERINE/THREONINE-PROTEIN KINASE LOK-RELATED"/>
    <property type="match status" value="1"/>
</dbReference>
<dbReference type="AlphaFoldDB" id="A0A5J4VAG1"/>
<sequence>LFERQQKLSQKVDIFALGITFYRIITYRYPLMKYSLIQFIERPIQIKDDILWNLLSLMLEFDPDKRITASQALQHPFFTSPEAIDGISPEQHHLALQSAQAELDGNSNITEFDKNPSFIVSYSIINEYIQSDIQRNPPQEQSELEDDTEQITLFFFIVIFICFNSYLFNIDSI</sequence>
<dbReference type="Gene3D" id="1.10.510.10">
    <property type="entry name" value="Transferase(Phosphotransferase) domain 1"/>
    <property type="match status" value="1"/>
</dbReference>
<evidence type="ECO:0000313" key="3">
    <source>
        <dbReference type="EMBL" id="KAA6379481.1"/>
    </source>
</evidence>
<evidence type="ECO:0000313" key="4">
    <source>
        <dbReference type="Proteomes" id="UP000324800"/>
    </source>
</evidence>
<name>A0A5J4VAG1_9EUKA</name>
<dbReference type="EMBL" id="SNRW01008467">
    <property type="protein sequence ID" value="KAA6379481.1"/>
    <property type="molecule type" value="Genomic_DNA"/>
</dbReference>
<dbReference type="SUPFAM" id="SSF56112">
    <property type="entry name" value="Protein kinase-like (PK-like)"/>
    <property type="match status" value="1"/>
</dbReference>
<feature type="transmembrane region" description="Helical" evidence="1">
    <location>
        <begin position="151"/>
        <end position="168"/>
    </location>
</feature>
<protein>
    <recommendedName>
        <fullName evidence="2">Protein kinase domain-containing protein</fullName>
    </recommendedName>
</protein>
<dbReference type="Proteomes" id="UP000324800">
    <property type="component" value="Unassembled WGS sequence"/>
</dbReference>
<comment type="caution">
    <text evidence="3">The sequence shown here is derived from an EMBL/GenBank/DDBJ whole genome shotgun (WGS) entry which is preliminary data.</text>
</comment>
<feature type="domain" description="Protein kinase" evidence="2">
    <location>
        <begin position="1"/>
        <end position="78"/>
    </location>
</feature>